<dbReference type="GO" id="GO:0051536">
    <property type="term" value="F:iron-sulfur cluster binding"/>
    <property type="evidence" value="ECO:0007669"/>
    <property type="project" value="InterPro"/>
</dbReference>
<dbReference type="Gene3D" id="3.80.30.20">
    <property type="entry name" value="tm_1862 like domain"/>
    <property type="match status" value="1"/>
</dbReference>
<dbReference type="GO" id="GO:0003824">
    <property type="term" value="F:catalytic activity"/>
    <property type="evidence" value="ECO:0007669"/>
    <property type="project" value="InterPro"/>
</dbReference>
<dbReference type="InterPro" id="IPR023404">
    <property type="entry name" value="rSAM_horseshoe"/>
</dbReference>
<dbReference type="SFLD" id="SFLDG01082">
    <property type="entry name" value="B12-binding_domain_containing"/>
    <property type="match status" value="1"/>
</dbReference>
<dbReference type="InterPro" id="IPR007197">
    <property type="entry name" value="rSAM"/>
</dbReference>
<dbReference type="Proteomes" id="UP000272051">
    <property type="component" value="Unassembled WGS sequence"/>
</dbReference>
<name>A0A497EXX9_9CREN</name>
<dbReference type="Gene3D" id="3.40.50.280">
    <property type="entry name" value="Cobalamin-binding domain"/>
    <property type="match status" value="1"/>
</dbReference>
<reference evidence="2 3" key="1">
    <citation type="submission" date="2018-06" db="EMBL/GenBank/DDBJ databases">
        <title>Extensive metabolic versatility and redundancy in microbially diverse, dynamic hydrothermal sediments.</title>
        <authorList>
            <person name="Dombrowski N."/>
            <person name="Teske A."/>
            <person name="Baker B.J."/>
        </authorList>
    </citation>
    <scope>NUCLEOTIDE SEQUENCE [LARGE SCALE GENOMIC DNA]</scope>
    <source>
        <strain evidence="2">B34_G17</strain>
    </source>
</reference>
<comment type="caution">
    <text evidence="2">The sequence shown here is derived from an EMBL/GenBank/DDBJ whole genome shotgun (WGS) entry which is preliminary data.</text>
</comment>
<dbReference type="SFLD" id="SFLDS00029">
    <property type="entry name" value="Radical_SAM"/>
    <property type="match status" value="1"/>
</dbReference>
<dbReference type="PANTHER" id="PTHR42731">
    <property type="entry name" value="SLL1084 PROTEIN"/>
    <property type="match status" value="1"/>
</dbReference>
<dbReference type="InterPro" id="IPR006638">
    <property type="entry name" value="Elp3/MiaA/NifB-like_rSAM"/>
</dbReference>
<dbReference type="PROSITE" id="PS51918">
    <property type="entry name" value="RADICAL_SAM"/>
    <property type="match status" value="1"/>
</dbReference>
<protein>
    <submittedName>
        <fullName evidence="2">Radical SAM protein</fullName>
    </submittedName>
</protein>
<sequence length="528" mass="58968">MGYPIVLTADKTVMNTYGGSLFYGFIVTAPRRAAWYLSPERLLKLILLNPPSDENGRAVVAPQGLRRVEAALIESGIVSPDEVIVAVPHKLSEVVGSETKVIGVSVIDPLGMGPASTTLSGPYGLIHDEANNAYHFRKLVTNSVIQKARKLGAYLVVGGPGAWQLTPKKMEELGIDIVVVGEAELFFPKLVKQILYGDGIETPAIINIRPSEYPDEDQIPLLRGATVGGVVEVSRGCGKGCRFCMPTLRKLRHRKLEDIIHDVKVNVNFGQRSICLHAEDVLRYGSYTLDVDHEKVIKLFSEVKAVEGVKSVGISHAALSSMAANRRTVEQISEILELDSTHWLGFQTGIETGSPRLIEKHMHMKPYPFKPSEWPDVVEEAFSIAADNNWVPCATLIVNLPGESADDVIKTVELVERLYHYKSLITPLLYVPMGEGMEKAKPMRFVEDAEWYHFELYKAVWRHNLRWMHVLARDYSRGSHPFARLAITILVEVIRKIVNHRAVSFLEEELNRRKAKALITPYARTPNK</sequence>
<dbReference type="SUPFAM" id="SSF102114">
    <property type="entry name" value="Radical SAM enzymes"/>
    <property type="match status" value="1"/>
</dbReference>
<dbReference type="SMART" id="SM00729">
    <property type="entry name" value="Elp3"/>
    <property type="match status" value="1"/>
</dbReference>
<evidence type="ECO:0000313" key="2">
    <source>
        <dbReference type="EMBL" id="RLE52065.1"/>
    </source>
</evidence>
<evidence type="ECO:0000313" key="3">
    <source>
        <dbReference type="Proteomes" id="UP000272051"/>
    </source>
</evidence>
<proteinExistence type="predicted"/>
<feature type="domain" description="Radical SAM core" evidence="1">
    <location>
        <begin position="223"/>
        <end position="463"/>
    </location>
</feature>
<gene>
    <name evidence="2" type="ORF">DRJ33_04620</name>
</gene>
<dbReference type="PANTHER" id="PTHR42731:SF4">
    <property type="entry name" value="RADICAL SAM DOMAIN PROTEIN"/>
    <property type="match status" value="1"/>
</dbReference>
<dbReference type="AlphaFoldDB" id="A0A497EXX9"/>
<dbReference type="InterPro" id="IPR058240">
    <property type="entry name" value="rSAM_sf"/>
</dbReference>
<accession>A0A497EXX9</accession>
<dbReference type="Pfam" id="PF04055">
    <property type="entry name" value="Radical_SAM"/>
    <property type="match status" value="1"/>
</dbReference>
<dbReference type="EMBL" id="QMQX01000070">
    <property type="protein sequence ID" value="RLE52065.1"/>
    <property type="molecule type" value="Genomic_DNA"/>
</dbReference>
<organism evidence="2 3">
    <name type="scientific">Thermoproteota archaeon</name>
    <dbReference type="NCBI Taxonomy" id="2056631"/>
    <lineage>
        <taxon>Archaea</taxon>
        <taxon>Thermoproteota</taxon>
    </lineage>
</organism>
<evidence type="ECO:0000259" key="1">
    <source>
        <dbReference type="PROSITE" id="PS51918"/>
    </source>
</evidence>
<dbReference type="CDD" id="cd01335">
    <property type="entry name" value="Radical_SAM"/>
    <property type="match status" value="1"/>
</dbReference>